<dbReference type="EMBL" id="CP022098">
    <property type="protein sequence ID" value="ATB38340.1"/>
    <property type="molecule type" value="Genomic_DNA"/>
</dbReference>
<feature type="transmembrane region" description="Helical" evidence="1">
    <location>
        <begin position="190"/>
        <end position="210"/>
    </location>
</feature>
<feature type="transmembrane region" description="Helical" evidence="1">
    <location>
        <begin position="55"/>
        <end position="73"/>
    </location>
</feature>
<sequence>MLWSVWDNVRRHADHLPWRVASPPASRWGQFVQGFCLPFQLVRVLLADPTTRRHYLTVGIAQAVVIVALVVMFSRWKNDVAHELGKRTGVELWLVYSAAILSSLQLFQWIVIALSRDHHTVLSREASVRTGLEPEDEPLTPRVWLNIPWLKKKLKQRWRALWLFAWGVPVLWVADRLGRIMYGNALGETGLMPLLASLWGAWWFVVFTAGKSERAWTQENARAPWFLRAWDWLGSRIAPLGAYGRRWARVTHPVFSPAACVEQRPWGLMGLALARAVSALPLVRCFLRPTIPVAAAHLLAAEDHPARSANPPASALAAVGALAPDAAPASPPRPAAGARPPG</sequence>
<protein>
    <submittedName>
        <fullName evidence="2">Uncharacterized protein</fullName>
    </submittedName>
</protein>
<evidence type="ECO:0000313" key="2">
    <source>
        <dbReference type="EMBL" id="ATB38340.1"/>
    </source>
</evidence>
<gene>
    <name evidence="2" type="ORF">CYFUS_003774</name>
</gene>
<dbReference type="AlphaFoldDB" id="A0A250J493"/>
<accession>A0A250J493</accession>
<feature type="transmembrane region" description="Helical" evidence="1">
    <location>
        <begin position="93"/>
        <end position="114"/>
    </location>
</feature>
<dbReference type="Proteomes" id="UP000217257">
    <property type="component" value="Chromosome"/>
</dbReference>
<keyword evidence="1" id="KW-0472">Membrane</keyword>
<evidence type="ECO:0000256" key="1">
    <source>
        <dbReference type="SAM" id="Phobius"/>
    </source>
</evidence>
<keyword evidence="1" id="KW-0812">Transmembrane</keyword>
<name>A0A250J493_9BACT</name>
<feature type="transmembrane region" description="Helical" evidence="1">
    <location>
        <begin position="160"/>
        <end position="178"/>
    </location>
</feature>
<dbReference type="KEGG" id="cfus:CYFUS_003774"/>
<reference evidence="2 3" key="1">
    <citation type="submission" date="2017-06" db="EMBL/GenBank/DDBJ databases">
        <title>Sequencing and comparative analysis of myxobacterial genomes.</title>
        <authorList>
            <person name="Rupp O."/>
            <person name="Goesmann A."/>
            <person name="Sogaard-Andersen L."/>
        </authorList>
    </citation>
    <scope>NUCLEOTIDE SEQUENCE [LARGE SCALE GENOMIC DNA]</scope>
    <source>
        <strain evidence="2 3">DSM 52655</strain>
    </source>
</reference>
<keyword evidence="1" id="KW-1133">Transmembrane helix</keyword>
<proteinExistence type="predicted"/>
<organism evidence="2 3">
    <name type="scientific">Cystobacter fuscus</name>
    <dbReference type="NCBI Taxonomy" id="43"/>
    <lineage>
        <taxon>Bacteria</taxon>
        <taxon>Pseudomonadati</taxon>
        <taxon>Myxococcota</taxon>
        <taxon>Myxococcia</taxon>
        <taxon>Myxococcales</taxon>
        <taxon>Cystobacterineae</taxon>
        <taxon>Archangiaceae</taxon>
        <taxon>Cystobacter</taxon>
    </lineage>
</organism>
<evidence type="ECO:0000313" key="3">
    <source>
        <dbReference type="Proteomes" id="UP000217257"/>
    </source>
</evidence>